<gene>
    <name evidence="1" type="ORF">CBM2613_B120114</name>
</gene>
<dbReference type="AlphaFoldDB" id="A0A976B0T6"/>
<proteinExistence type="predicted"/>
<reference evidence="1 2" key="1">
    <citation type="submission" date="2018-01" db="EMBL/GenBank/DDBJ databases">
        <authorList>
            <person name="Clerissi C."/>
        </authorList>
    </citation>
    <scope>NUCLEOTIDE SEQUENCE [LARGE SCALE GENOMIC DNA]</scope>
    <source>
        <strain evidence="1">Cupriavidus taiwanensis STM 8556</strain>
    </source>
</reference>
<evidence type="ECO:0000313" key="2">
    <source>
        <dbReference type="Proteomes" id="UP000256952"/>
    </source>
</evidence>
<name>A0A976B0T6_9BURK</name>
<accession>A0A976B0T6</accession>
<organism evidence="1 2">
    <name type="scientific">Cupriavidus taiwanensis</name>
    <dbReference type="NCBI Taxonomy" id="164546"/>
    <lineage>
        <taxon>Bacteria</taxon>
        <taxon>Pseudomonadati</taxon>
        <taxon>Pseudomonadota</taxon>
        <taxon>Betaproteobacteria</taxon>
        <taxon>Burkholderiales</taxon>
        <taxon>Burkholderiaceae</taxon>
        <taxon>Cupriavidus</taxon>
    </lineage>
</organism>
<dbReference type="EMBL" id="OFTH01000037">
    <property type="protein sequence ID" value="SOZ68808.1"/>
    <property type="molecule type" value="Genomic_DNA"/>
</dbReference>
<comment type="caution">
    <text evidence="1">The sequence shown here is derived from an EMBL/GenBank/DDBJ whole genome shotgun (WGS) entry which is preliminary data.</text>
</comment>
<evidence type="ECO:0000313" key="1">
    <source>
        <dbReference type="EMBL" id="SOZ68808.1"/>
    </source>
</evidence>
<protein>
    <submittedName>
        <fullName evidence="1">Uncharacterized protein</fullName>
    </submittedName>
</protein>
<dbReference type="Proteomes" id="UP000256952">
    <property type="component" value="Chromosome CBM2613_b"/>
</dbReference>
<sequence>MGCRSESGVGASGLRLAINAAADGGCHRPRREAGQALSAILDLQNIGDTFVPLSREFEILKAT</sequence>